<dbReference type="Pfam" id="PF07715">
    <property type="entry name" value="Plug"/>
    <property type="match status" value="1"/>
</dbReference>
<keyword evidence="7 16" id="KW-0732">Signal</keyword>
<dbReference type="Proteomes" id="UP000574067">
    <property type="component" value="Unassembled WGS sequence"/>
</dbReference>
<evidence type="ECO:0000256" key="3">
    <source>
        <dbReference type="ARBA" id="ARBA00022448"/>
    </source>
</evidence>
<evidence type="ECO:0000313" key="19">
    <source>
        <dbReference type="EMBL" id="NML15037.1"/>
    </source>
</evidence>
<dbReference type="InterPro" id="IPR039426">
    <property type="entry name" value="TonB-dep_rcpt-like"/>
</dbReference>
<feature type="signal peptide" evidence="16">
    <location>
        <begin position="1"/>
        <end position="30"/>
    </location>
</feature>
<evidence type="ECO:0000256" key="15">
    <source>
        <dbReference type="RuleBase" id="RU003357"/>
    </source>
</evidence>
<keyword evidence="4 14" id="KW-1134">Transmembrane beta strand</keyword>
<keyword evidence="8" id="KW-0408">Iron</keyword>
<evidence type="ECO:0000256" key="6">
    <source>
        <dbReference type="ARBA" id="ARBA00022692"/>
    </source>
</evidence>
<evidence type="ECO:0000256" key="7">
    <source>
        <dbReference type="ARBA" id="ARBA00022729"/>
    </source>
</evidence>
<evidence type="ECO:0000256" key="10">
    <source>
        <dbReference type="ARBA" id="ARBA00023077"/>
    </source>
</evidence>
<proteinExistence type="inferred from homology"/>
<dbReference type="InterPro" id="IPR037066">
    <property type="entry name" value="Plug_dom_sf"/>
</dbReference>
<feature type="chain" id="PRO_5032408211" evidence="16">
    <location>
        <begin position="31"/>
        <end position="725"/>
    </location>
</feature>
<name>A0A848F4Q0_9BURK</name>
<dbReference type="Gene3D" id="2.170.130.10">
    <property type="entry name" value="TonB-dependent receptor, plug domain"/>
    <property type="match status" value="1"/>
</dbReference>
<dbReference type="Gene3D" id="2.40.170.20">
    <property type="entry name" value="TonB-dependent receptor, beta-barrel domain"/>
    <property type="match status" value="1"/>
</dbReference>
<keyword evidence="5" id="KW-0410">Iron transport</keyword>
<dbReference type="InterPro" id="IPR012910">
    <property type="entry name" value="Plug_dom"/>
</dbReference>
<keyword evidence="11 14" id="KW-0472">Membrane</keyword>
<reference evidence="19 20" key="1">
    <citation type="submission" date="2020-04" db="EMBL/GenBank/DDBJ databases">
        <title>Azohydromonas sp. isolated from soil.</title>
        <authorList>
            <person name="Dahal R.H."/>
        </authorList>
    </citation>
    <scope>NUCLEOTIDE SEQUENCE [LARGE SCALE GENOMIC DNA]</scope>
    <source>
        <strain evidence="19 20">G-1-1-14</strain>
    </source>
</reference>
<dbReference type="GO" id="GO:0009279">
    <property type="term" value="C:cell outer membrane"/>
    <property type="evidence" value="ECO:0007669"/>
    <property type="project" value="UniProtKB-SubCell"/>
</dbReference>
<dbReference type="EMBL" id="JABBFW010000004">
    <property type="protein sequence ID" value="NML15037.1"/>
    <property type="molecule type" value="Genomic_DNA"/>
</dbReference>
<keyword evidence="20" id="KW-1185">Reference proteome</keyword>
<evidence type="ECO:0000256" key="11">
    <source>
        <dbReference type="ARBA" id="ARBA00023136"/>
    </source>
</evidence>
<evidence type="ECO:0000256" key="14">
    <source>
        <dbReference type="PROSITE-ProRule" id="PRU01360"/>
    </source>
</evidence>
<dbReference type="PROSITE" id="PS52016">
    <property type="entry name" value="TONB_DEPENDENT_REC_3"/>
    <property type="match status" value="1"/>
</dbReference>
<keyword evidence="13 14" id="KW-0998">Cell outer membrane</keyword>
<evidence type="ECO:0000256" key="2">
    <source>
        <dbReference type="ARBA" id="ARBA00009810"/>
    </source>
</evidence>
<keyword evidence="3 14" id="KW-0813">Transport</keyword>
<dbReference type="GO" id="GO:0015344">
    <property type="term" value="F:siderophore uptake transmembrane transporter activity"/>
    <property type="evidence" value="ECO:0007669"/>
    <property type="project" value="TreeGrafter"/>
</dbReference>
<dbReference type="InterPro" id="IPR000531">
    <property type="entry name" value="Beta-barrel_TonB"/>
</dbReference>
<evidence type="ECO:0000256" key="8">
    <source>
        <dbReference type="ARBA" id="ARBA00023004"/>
    </source>
</evidence>
<evidence type="ECO:0000256" key="5">
    <source>
        <dbReference type="ARBA" id="ARBA00022496"/>
    </source>
</evidence>
<feature type="domain" description="TonB-dependent receptor plug" evidence="18">
    <location>
        <begin position="62"/>
        <end position="172"/>
    </location>
</feature>
<dbReference type="CDD" id="cd01347">
    <property type="entry name" value="ligand_gated_channel"/>
    <property type="match status" value="1"/>
</dbReference>
<keyword evidence="6 14" id="KW-0812">Transmembrane</keyword>
<evidence type="ECO:0000256" key="4">
    <source>
        <dbReference type="ARBA" id="ARBA00022452"/>
    </source>
</evidence>
<evidence type="ECO:0000256" key="12">
    <source>
        <dbReference type="ARBA" id="ARBA00023170"/>
    </source>
</evidence>
<comment type="caution">
    <text evidence="19">The sequence shown here is derived from an EMBL/GenBank/DDBJ whole genome shotgun (WGS) entry which is preliminary data.</text>
</comment>
<comment type="subcellular location">
    <subcellularLocation>
        <location evidence="1 14">Cell outer membrane</location>
        <topology evidence="1 14">Multi-pass membrane protein</topology>
    </subcellularLocation>
</comment>
<keyword evidence="9" id="KW-0406">Ion transport</keyword>
<dbReference type="InterPro" id="IPR036942">
    <property type="entry name" value="Beta-barrel_TonB_sf"/>
</dbReference>
<evidence type="ECO:0000259" key="18">
    <source>
        <dbReference type="Pfam" id="PF07715"/>
    </source>
</evidence>
<dbReference type="RefSeq" id="WP_169159932.1">
    <property type="nucleotide sequence ID" value="NZ_JABBFW010000004.1"/>
</dbReference>
<feature type="domain" description="TonB-dependent receptor-like beta-barrel" evidence="17">
    <location>
        <begin position="241"/>
        <end position="688"/>
    </location>
</feature>
<keyword evidence="12 19" id="KW-0675">Receptor</keyword>
<dbReference type="AlphaFoldDB" id="A0A848F4Q0"/>
<evidence type="ECO:0000313" key="20">
    <source>
        <dbReference type="Proteomes" id="UP000574067"/>
    </source>
</evidence>
<accession>A0A848F4Q0</accession>
<evidence type="ECO:0000256" key="16">
    <source>
        <dbReference type="SAM" id="SignalP"/>
    </source>
</evidence>
<keyword evidence="10 15" id="KW-0798">TonB box</keyword>
<evidence type="ECO:0000256" key="13">
    <source>
        <dbReference type="ARBA" id="ARBA00023237"/>
    </source>
</evidence>
<evidence type="ECO:0000256" key="9">
    <source>
        <dbReference type="ARBA" id="ARBA00023065"/>
    </source>
</evidence>
<comment type="similarity">
    <text evidence="2 14 15">Belongs to the TonB-dependent receptor family.</text>
</comment>
<dbReference type="PANTHER" id="PTHR32552">
    <property type="entry name" value="FERRICHROME IRON RECEPTOR-RELATED"/>
    <property type="match status" value="1"/>
</dbReference>
<dbReference type="SUPFAM" id="SSF56935">
    <property type="entry name" value="Porins"/>
    <property type="match status" value="1"/>
</dbReference>
<protein>
    <submittedName>
        <fullName evidence="19">TonB-dependent receptor</fullName>
    </submittedName>
</protein>
<organism evidence="19 20">
    <name type="scientific">Azohydromonas caseinilytica</name>
    <dbReference type="NCBI Taxonomy" id="2728836"/>
    <lineage>
        <taxon>Bacteria</taxon>
        <taxon>Pseudomonadati</taxon>
        <taxon>Pseudomonadota</taxon>
        <taxon>Betaproteobacteria</taxon>
        <taxon>Burkholderiales</taxon>
        <taxon>Sphaerotilaceae</taxon>
        <taxon>Azohydromonas</taxon>
    </lineage>
</organism>
<gene>
    <name evidence="19" type="ORF">HHL10_08615</name>
</gene>
<dbReference type="PANTHER" id="PTHR32552:SF68">
    <property type="entry name" value="FERRICHROME OUTER MEMBRANE TRANSPORTER_PHAGE RECEPTOR"/>
    <property type="match status" value="1"/>
</dbReference>
<sequence length="725" mass="77965">MNIRVFPLTPRLRPCVLACAAALLSLGAAAQQGASAQEGGAAAPGEPAQVVVTGSVRERVAAEVPYAIGVVGREELRAAGPMINLSEALSRVPGLIVNNRNNYAQDLQVSSRGFGARATFGVRGLRLYSDGIPASMPDGQGQVSHFDLAGASRIEVLRGPFSVLYGNSSGGVIALFSAPVRERQGEVALDVGSDGLRQLRGSVEAPLGGGFDLRVSGTTMQYDGFRPNMEARRRTLNARLGWQGESDRVIVQAGYFAQPAQDPLGLTAAQFAADPYQTTPEALAFNTRKDADQTQLGASWKHSFGEGALRDSQVAVYSGRRSVTQWQAIPVGAQTSPRSGGGVIDFDRDYRGVDARLRWGWDKLDLLTGVAVETQEDDRRGYQNFIGTGAGQQLGVTGALRRDERNRATTRDVYAQLDWSIAPTLTASAGVRSGEVKLRTRDNYIRPGNPDDSGDLSFNYTNPVLGLRWQALPSLQLHASAARGFESPTLTELAYQPGSNAAAGFNTALQPQTSRQFELGAKWRAQPWEVDAALFRADVDDEISVASNTGGRASYKNVGRTRRQGVELSTTWRPQAAWRAQLGLTYLDASYRDPFLTCVGTCAAPTLPVAAGNRIAGTQRTSAFGEVAWRDAGLGEWALEARALGRTAANDVNDEFAPGFVVTNLRWAKSWPMQGGRKVELLARVDNLADKAYAGSVIVNEGNRRYYETAAPRSFLLGVRVYGGF</sequence>
<dbReference type="Pfam" id="PF00593">
    <property type="entry name" value="TonB_dep_Rec_b-barrel"/>
    <property type="match status" value="1"/>
</dbReference>
<evidence type="ECO:0000259" key="17">
    <source>
        <dbReference type="Pfam" id="PF00593"/>
    </source>
</evidence>
<evidence type="ECO:0000256" key="1">
    <source>
        <dbReference type="ARBA" id="ARBA00004571"/>
    </source>
</evidence>